<keyword evidence="2" id="KW-0547">Nucleotide-binding</keyword>
<dbReference type="PROSITE" id="PS50893">
    <property type="entry name" value="ABC_TRANSPORTER_2"/>
    <property type="match status" value="1"/>
</dbReference>
<accession>A0A0F9UNZ5</accession>
<reference evidence="6" key="1">
    <citation type="journal article" date="2015" name="Nature">
        <title>Complex archaea that bridge the gap between prokaryotes and eukaryotes.</title>
        <authorList>
            <person name="Spang A."/>
            <person name="Saw J.H."/>
            <person name="Jorgensen S.L."/>
            <person name="Zaremba-Niedzwiedzka K."/>
            <person name="Martijn J."/>
            <person name="Lind A.E."/>
            <person name="van Eijk R."/>
            <person name="Schleper C."/>
            <person name="Guy L."/>
            <person name="Ettema T.J."/>
        </authorList>
    </citation>
    <scope>NUCLEOTIDE SEQUENCE</scope>
</reference>
<feature type="domain" description="ABC transporter" evidence="5">
    <location>
        <begin position="3"/>
        <end position="234"/>
    </location>
</feature>
<dbReference type="FunFam" id="3.40.50.300:FF:000134">
    <property type="entry name" value="Iron-enterobactin ABC transporter ATP-binding protein"/>
    <property type="match status" value="1"/>
</dbReference>
<dbReference type="SMART" id="SM00382">
    <property type="entry name" value="AAA"/>
    <property type="match status" value="1"/>
</dbReference>
<protein>
    <recommendedName>
        <fullName evidence="5">ABC transporter domain-containing protein</fullName>
    </recommendedName>
</protein>
<evidence type="ECO:0000256" key="2">
    <source>
        <dbReference type="ARBA" id="ARBA00022741"/>
    </source>
</evidence>
<dbReference type="SUPFAM" id="SSF52540">
    <property type="entry name" value="P-loop containing nucleoside triphosphate hydrolases"/>
    <property type="match status" value="1"/>
</dbReference>
<dbReference type="PANTHER" id="PTHR42794:SF1">
    <property type="entry name" value="HEMIN IMPORT ATP-BINDING PROTEIN HMUV"/>
    <property type="match status" value="1"/>
</dbReference>
<keyword evidence="4" id="KW-1278">Translocase</keyword>
<gene>
    <name evidence="6" type="ORF">LCGC14_0183720</name>
</gene>
<evidence type="ECO:0000256" key="1">
    <source>
        <dbReference type="ARBA" id="ARBA00022448"/>
    </source>
</evidence>
<dbReference type="InterPro" id="IPR003439">
    <property type="entry name" value="ABC_transporter-like_ATP-bd"/>
</dbReference>
<dbReference type="InterPro" id="IPR027417">
    <property type="entry name" value="P-loop_NTPase"/>
</dbReference>
<dbReference type="GO" id="GO:0005524">
    <property type="term" value="F:ATP binding"/>
    <property type="evidence" value="ECO:0007669"/>
    <property type="project" value="UniProtKB-KW"/>
</dbReference>
<keyword evidence="1" id="KW-0813">Transport</keyword>
<dbReference type="AlphaFoldDB" id="A0A0F9UNZ5"/>
<evidence type="ECO:0000259" key="5">
    <source>
        <dbReference type="PROSITE" id="PS50893"/>
    </source>
</evidence>
<comment type="caution">
    <text evidence="6">The sequence shown here is derived from an EMBL/GenBank/DDBJ whole genome shotgun (WGS) entry which is preliminary data.</text>
</comment>
<dbReference type="EMBL" id="LAZR01000075">
    <property type="protein sequence ID" value="KKN94795.1"/>
    <property type="molecule type" value="Genomic_DNA"/>
</dbReference>
<organism evidence="6">
    <name type="scientific">marine sediment metagenome</name>
    <dbReference type="NCBI Taxonomy" id="412755"/>
    <lineage>
        <taxon>unclassified sequences</taxon>
        <taxon>metagenomes</taxon>
        <taxon>ecological metagenomes</taxon>
    </lineage>
</organism>
<dbReference type="PANTHER" id="PTHR42794">
    <property type="entry name" value="HEMIN IMPORT ATP-BINDING PROTEIN HMUV"/>
    <property type="match status" value="1"/>
</dbReference>
<dbReference type="InterPro" id="IPR003593">
    <property type="entry name" value="AAA+_ATPase"/>
</dbReference>
<dbReference type="GO" id="GO:0016887">
    <property type="term" value="F:ATP hydrolysis activity"/>
    <property type="evidence" value="ECO:0007669"/>
    <property type="project" value="InterPro"/>
</dbReference>
<evidence type="ECO:0000256" key="3">
    <source>
        <dbReference type="ARBA" id="ARBA00022840"/>
    </source>
</evidence>
<dbReference type="Pfam" id="PF00005">
    <property type="entry name" value="ABC_tran"/>
    <property type="match status" value="1"/>
</dbReference>
<evidence type="ECO:0000313" key="6">
    <source>
        <dbReference type="EMBL" id="KKN94795.1"/>
    </source>
</evidence>
<proteinExistence type="predicted"/>
<dbReference type="CDD" id="cd03214">
    <property type="entry name" value="ABC_Iron-Siderophores_B12_Hemin"/>
    <property type="match status" value="1"/>
</dbReference>
<dbReference type="Gene3D" id="3.40.50.300">
    <property type="entry name" value="P-loop containing nucleotide triphosphate hydrolases"/>
    <property type="match status" value="1"/>
</dbReference>
<sequence>MILSCHELGWRVRNRAIVNDVSLSLRPGEKLGLIGPNGSGKSTLLHMLAGIQKPSRGRVELDGAPLAKMRQRDIAQRLALVEQHADTADRITVRHAVELGRTPWLSALRGWSHQDDAIVTQALADVDLSGFGDRHWHTLSGGEQQRVHIARALAQRPQVLLLDEPTNHLDIRHQLSILELIQRLPTTAIIALHDLNQATLCDRICVLENGTLRAIGTPSEIMNEPLLREVFGVCGHFLVDPADNAQVIRFHTATH</sequence>
<evidence type="ECO:0000256" key="4">
    <source>
        <dbReference type="ARBA" id="ARBA00022967"/>
    </source>
</evidence>
<keyword evidence="3" id="KW-0067">ATP-binding</keyword>
<name>A0A0F9UNZ5_9ZZZZ</name>